<keyword evidence="2" id="KW-1185">Reference proteome</keyword>
<sequence length="190" mass="20733">MPRQIGLKDIHIATVTKDDGTGATYGVPEKLERAISAKISPKVNSENIYSDDIVEDVISAFDSVEVEIELNQLSLTSRATLQGAKVVKGVLIESKDDIPPTIAMGFKSKKANGKYRFVWLLKGKFELTSDEFDTEAGKPAPKSSKLKGAFFARDFDGNYRFISDEDEVGADPTIISGWFTGVPAEPTETP</sequence>
<name>A0ABS4G6X2_9CLOT</name>
<proteinExistence type="predicted"/>
<evidence type="ECO:0000313" key="1">
    <source>
        <dbReference type="EMBL" id="MBP1920323.1"/>
    </source>
</evidence>
<reference evidence="1 2" key="1">
    <citation type="submission" date="2021-03" db="EMBL/GenBank/DDBJ databases">
        <title>Genomic Encyclopedia of Type Strains, Phase IV (KMG-IV): sequencing the most valuable type-strain genomes for metagenomic binning, comparative biology and taxonomic classification.</title>
        <authorList>
            <person name="Goeker M."/>
        </authorList>
    </citation>
    <scope>NUCLEOTIDE SEQUENCE [LARGE SCALE GENOMIC DNA]</scope>
    <source>
        <strain evidence="1 2">DSM 6139</strain>
    </source>
</reference>
<evidence type="ECO:0000313" key="2">
    <source>
        <dbReference type="Proteomes" id="UP001519271"/>
    </source>
</evidence>
<dbReference type="InterPro" id="IPR006490">
    <property type="entry name" value="Maj_tail_phi13"/>
</dbReference>
<accession>A0ABS4G6X2</accession>
<organism evidence="1 2">
    <name type="scientific">Youngiibacter multivorans</name>
    <dbReference type="NCBI Taxonomy" id="937251"/>
    <lineage>
        <taxon>Bacteria</taxon>
        <taxon>Bacillati</taxon>
        <taxon>Bacillota</taxon>
        <taxon>Clostridia</taxon>
        <taxon>Eubacteriales</taxon>
        <taxon>Clostridiaceae</taxon>
        <taxon>Youngiibacter</taxon>
    </lineage>
</organism>
<gene>
    <name evidence="1" type="ORF">J2Z34_002834</name>
</gene>
<dbReference type="EMBL" id="JAGGKC010000027">
    <property type="protein sequence ID" value="MBP1920323.1"/>
    <property type="molecule type" value="Genomic_DNA"/>
</dbReference>
<dbReference type="Proteomes" id="UP001519271">
    <property type="component" value="Unassembled WGS sequence"/>
</dbReference>
<dbReference type="NCBIfam" id="TIGR01603">
    <property type="entry name" value="maj_tail_phi13"/>
    <property type="match status" value="1"/>
</dbReference>
<comment type="caution">
    <text evidence="1">The sequence shown here is derived from an EMBL/GenBank/DDBJ whole genome shotgun (WGS) entry which is preliminary data.</text>
</comment>
<dbReference type="RefSeq" id="WP_209460494.1">
    <property type="nucleotide sequence ID" value="NZ_JAGGKC010000027.1"/>
</dbReference>
<protein>
    <submittedName>
        <fullName evidence="1">Phi13 family phage major tail protein</fullName>
    </submittedName>
</protein>